<sequence length="132" mass="13986">MDWVITANAGVRRGLVLSRGVMNPSAPSVTDLGNRCRIAVSAIRAGMGSNTVRFTGSRCGHRAGKAACGSLLVRIVSLAFARMRRIGPAGQLIVYPHVPGMTELRHYVVSISVTASATNIGGDSIRITGRRR</sequence>
<evidence type="ECO:0000313" key="1">
    <source>
        <dbReference type="EMBL" id="MPN03771.1"/>
    </source>
</evidence>
<accession>A0A645EP39</accession>
<organism evidence="1">
    <name type="scientific">bioreactor metagenome</name>
    <dbReference type="NCBI Taxonomy" id="1076179"/>
    <lineage>
        <taxon>unclassified sequences</taxon>
        <taxon>metagenomes</taxon>
        <taxon>ecological metagenomes</taxon>
    </lineage>
</organism>
<protein>
    <submittedName>
        <fullName evidence="1">Uncharacterized protein</fullName>
    </submittedName>
</protein>
<comment type="caution">
    <text evidence="1">The sequence shown here is derived from an EMBL/GenBank/DDBJ whole genome shotgun (WGS) entry which is preliminary data.</text>
</comment>
<dbReference type="AlphaFoldDB" id="A0A645EP39"/>
<proteinExistence type="predicted"/>
<reference evidence="1" key="1">
    <citation type="submission" date="2019-08" db="EMBL/GenBank/DDBJ databases">
        <authorList>
            <person name="Kucharzyk K."/>
            <person name="Murdoch R.W."/>
            <person name="Higgins S."/>
            <person name="Loffler F."/>
        </authorList>
    </citation>
    <scope>NUCLEOTIDE SEQUENCE</scope>
</reference>
<gene>
    <name evidence="1" type="ORF">SDC9_151005</name>
</gene>
<name>A0A645EP39_9ZZZZ</name>
<dbReference type="EMBL" id="VSSQ01049691">
    <property type="protein sequence ID" value="MPN03771.1"/>
    <property type="molecule type" value="Genomic_DNA"/>
</dbReference>